<dbReference type="Gene3D" id="3.40.50.1220">
    <property type="entry name" value="TPP-binding domain"/>
    <property type="match status" value="1"/>
</dbReference>
<evidence type="ECO:0000256" key="4">
    <source>
        <dbReference type="ARBA" id="ARBA00023027"/>
    </source>
</evidence>
<dbReference type="SUPFAM" id="SSF57667">
    <property type="entry name" value="beta-beta-alpha zinc fingers"/>
    <property type="match status" value="1"/>
</dbReference>
<evidence type="ECO:0000256" key="5">
    <source>
        <dbReference type="PROSITE-ProRule" id="PRU00236"/>
    </source>
</evidence>
<name>A0A7S2CP06_9STRA</name>
<dbReference type="PANTHER" id="PTHR11085">
    <property type="entry name" value="NAD-DEPENDENT PROTEIN DEACYLASE SIRTUIN-5, MITOCHONDRIAL-RELATED"/>
    <property type="match status" value="1"/>
</dbReference>
<evidence type="ECO:0000313" key="7">
    <source>
        <dbReference type="EMBL" id="CAD9431302.1"/>
    </source>
</evidence>
<dbReference type="PROSITE" id="PS50305">
    <property type="entry name" value="SIRTUIN"/>
    <property type="match status" value="1"/>
</dbReference>
<dbReference type="PANTHER" id="PTHR11085:SF6">
    <property type="entry name" value="NAD-DEPENDENT PROTEIN DEACETYLASE SIRTUIN-2"/>
    <property type="match status" value="1"/>
</dbReference>
<dbReference type="GO" id="GO:0017136">
    <property type="term" value="F:histone deacetylase activity, NAD-dependent"/>
    <property type="evidence" value="ECO:0007669"/>
    <property type="project" value="TreeGrafter"/>
</dbReference>
<organism evidence="7">
    <name type="scientific">Octactis speculum</name>
    <dbReference type="NCBI Taxonomy" id="3111310"/>
    <lineage>
        <taxon>Eukaryota</taxon>
        <taxon>Sar</taxon>
        <taxon>Stramenopiles</taxon>
        <taxon>Ochrophyta</taxon>
        <taxon>Dictyochophyceae</taxon>
        <taxon>Dictyochales</taxon>
        <taxon>Dictyochaceae</taxon>
        <taxon>Octactis</taxon>
    </lineage>
</organism>
<evidence type="ECO:0000256" key="2">
    <source>
        <dbReference type="ARBA" id="ARBA00022723"/>
    </source>
</evidence>
<dbReference type="Pfam" id="PF02146">
    <property type="entry name" value="SIR2"/>
    <property type="match status" value="1"/>
</dbReference>
<proteinExistence type="predicted"/>
<dbReference type="InterPro" id="IPR013087">
    <property type="entry name" value="Znf_C2H2_type"/>
</dbReference>
<dbReference type="SUPFAM" id="SSF52467">
    <property type="entry name" value="DHS-like NAD/FAD-binding domain"/>
    <property type="match status" value="1"/>
</dbReference>
<keyword evidence="3" id="KW-0862">Zinc</keyword>
<dbReference type="AlphaFoldDB" id="A0A7S2CP06"/>
<dbReference type="InterPro" id="IPR050134">
    <property type="entry name" value="NAD-dep_sirtuin_deacylases"/>
</dbReference>
<dbReference type="GO" id="GO:0070403">
    <property type="term" value="F:NAD+ binding"/>
    <property type="evidence" value="ECO:0007669"/>
    <property type="project" value="InterPro"/>
</dbReference>
<keyword evidence="2" id="KW-0479">Metal-binding</keyword>
<dbReference type="GO" id="GO:0046872">
    <property type="term" value="F:metal ion binding"/>
    <property type="evidence" value="ECO:0007669"/>
    <property type="project" value="UniProtKB-KW"/>
</dbReference>
<accession>A0A7S2CP06</accession>
<dbReference type="Pfam" id="PF12874">
    <property type="entry name" value="zf-met"/>
    <property type="match status" value="1"/>
</dbReference>
<dbReference type="InterPro" id="IPR003000">
    <property type="entry name" value="Sirtuin"/>
</dbReference>
<evidence type="ECO:0000259" key="6">
    <source>
        <dbReference type="PROSITE" id="PS50305"/>
    </source>
</evidence>
<feature type="domain" description="Deacetylase sirtuin-type" evidence="6">
    <location>
        <begin position="47"/>
        <end position="323"/>
    </location>
</feature>
<dbReference type="GO" id="GO:0005634">
    <property type="term" value="C:nucleus"/>
    <property type="evidence" value="ECO:0007669"/>
    <property type="project" value="TreeGrafter"/>
</dbReference>
<dbReference type="InterPro" id="IPR026590">
    <property type="entry name" value="Ssirtuin_cat_dom"/>
</dbReference>
<keyword evidence="4" id="KW-0520">NAD</keyword>
<dbReference type="EMBL" id="HBGS01031452">
    <property type="protein sequence ID" value="CAD9431302.1"/>
    <property type="molecule type" value="Transcribed_RNA"/>
</dbReference>
<keyword evidence="1" id="KW-0808">Transferase</keyword>
<comment type="caution">
    <text evidence="5">Lacks conserved residue(s) required for the propagation of feature annotation.</text>
</comment>
<dbReference type="InterPro" id="IPR036236">
    <property type="entry name" value="Znf_C2H2_sf"/>
</dbReference>
<sequence>MTVHPWWCEACQNGMQSQKSFLEHICGKRHRRLTANFSAPKDIPHPNIDFQITEDTLIKDLLAGRFQNIVMCTGAGVSTSAGIPDFRSKGGLFEHVQSRFGSRFPELSGSPEILLSRTFRQQYPVIWEAEVSPWLKSWKIKEAKPTMAHWFGAFLARRGWLRRLYTQNIDGLHTHPTLLDAAPALNDLVIECHGSIRDGTVVMYGDALPNAFFSSCREDFRALPHPPVDLVLVMGTSLQVAPFCAVPNLAPPGAIRVLVNRRIADCLTNSFNPTPCSPYQFNPTIRSSSSTKLGGRLVTLRSQWTSLKRWRGKQLLVEEDGDVFLTRIFEQRYAMCFECSSLVEHVTVCEISISNDEQDVS</sequence>
<protein>
    <recommendedName>
        <fullName evidence="6">Deacetylase sirtuin-type domain-containing protein</fullName>
    </recommendedName>
</protein>
<reference evidence="7" key="1">
    <citation type="submission" date="2021-01" db="EMBL/GenBank/DDBJ databases">
        <authorList>
            <person name="Corre E."/>
            <person name="Pelletier E."/>
            <person name="Niang G."/>
            <person name="Scheremetjew M."/>
            <person name="Finn R."/>
            <person name="Kale V."/>
            <person name="Holt S."/>
            <person name="Cochrane G."/>
            <person name="Meng A."/>
            <person name="Brown T."/>
            <person name="Cohen L."/>
        </authorList>
    </citation>
    <scope>NUCLEOTIDE SEQUENCE</scope>
    <source>
        <strain evidence="7">CCMP1381</strain>
    </source>
</reference>
<gene>
    <name evidence="7" type="ORF">DSPE1174_LOCUS16102</name>
</gene>
<evidence type="ECO:0000256" key="3">
    <source>
        <dbReference type="ARBA" id="ARBA00022833"/>
    </source>
</evidence>
<evidence type="ECO:0000256" key="1">
    <source>
        <dbReference type="ARBA" id="ARBA00022679"/>
    </source>
</evidence>
<dbReference type="InterPro" id="IPR029035">
    <property type="entry name" value="DHS-like_NAD/FAD-binding_dom"/>
</dbReference>